<dbReference type="InterPro" id="IPR000515">
    <property type="entry name" value="MetI-like"/>
</dbReference>
<evidence type="ECO:0000256" key="3">
    <source>
        <dbReference type="ARBA" id="ARBA00022692"/>
    </source>
</evidence>
<evidence type="ECO:0000313" key="9">
    <source>
        <dbReference type="Proteomes" id="UP001139263"/>
    </source>
</evidence>
<evidence type="ECO:0000256" key="2">
    <source>
        <dbReference type="ARBA" id="ARBA00022448"/>
    </source>
</evidence>
<keyword evidence="3 6" id="KW-0812">Transmembrane</keyword>
<accession>A0A9X2ADQ6</accession>
<dbReference type="GO" id="GO:0055085">
    <property type="term" value="P:transmembrane transport"/>
    <property type="evidence" value="ECO:0007669"/>
    <property type="project" value="InterPro"/>
</dbReference>
<dbReference type="Gene3D" id="1.10.3720.10">
    <property type="entry name" value="MetI-like"/>
    <property type="match status" value="1"/>
</dbReference>
<evidence type="ECO:0000256" key="1">
    <source>
        <dbReference type="ARBA" id="ARBA00004141"/>
    </source>
</evidence>
<dbReference type="Proteomes" id="UP001139263">
    <property type="component" value="Unassembled WGS sequence"/>
</dbReference>
<dbReference type="Pfam" id="PF00528">
    <property type="entry name" value="BPD_transp_1"/>
    <property type="match status" value="1"/>
</dbReference>
<dbReference type="EMBL" id="JALBUF010000001">
    <property type="protein sequence ID" value="MCI0182336.1"/>
    <property type="molecule type" value="Genomic_DNA"/>
</dbReference>
<dbReference type="PANTHER" id="PTHR43376:SF1">
    <property type="entry name" value="OLIGOPEPTIDE TRANSPORT SYSTEM PERMEASE PROTEIN"/>
    <property type="match status" value="1"/>
</dbReference>
<feature type="transmembrane region" description="Helical" evidence="6">
    <location>
        <begin position="99"/>
        <end position="126"/>
    </location>
</feature>
<comment type="subcellular location">
    <subcellularLocation>
        <location evidence="6">Cell membrane</location>
        <topology evidence="6">Multi-pass membrane protein</topology>
    </subcellularLocation>
    <subcellularLocation>
        <location evidence="1">Membrane</location>
        <topology evidence="1">Multi-pass membrane protein</topology>
    </subcellularLocation>
</comment>
<reference evidence="8" key="1">
    <citation type="submission" date="2022-03" db="EMBL/GenBank/DDBJ databases">
        <title>Draft Genome Sequence of Firmicute Strain S0AB, a Heterotrophic Iron/Sulfur-Oxidizing Extreme Acidophile.</title>
        <authorList>
            <person name="Vergara E."/>
            <person name="Pakostova E."/>
            <person name="Johnson D.B."/>
            <person name="Holmes D.S."/>
        </authorList>
    </citation>
    <scope>NUCLEOTIDE SEQUENCE</scope>
    <source>
        <strain evidence="8">S0AB</strain>
    </source>
</reference>
<feature type="transmembrane region" description="Helical" evidence="6">
    <location>
        <begin position="6"/>
        <end position="25"/>
    </location>
</feature>
<keyword evidence="5 6" id="KW-0472">Membrane</keyword>
<feature type="domain" description="ABC transmembrane type-1" evidence="7">
    <location>
        <begin position="99"/>
        <end position="315"/>
    </location>
</feature>
<gene>
    <name evidence="8" type="primary">dppB_1</name>
    <name evidence="8" type="ORF">MM817_00595</name>
</gene>
<dbReference type="SUPFAM" id="SSF161098">
    <property type="entry name" value="MetI-like"/>
    <property type="match status" value="1"/>
</dbReference>
<dbReference type="PROSITE" id="PS50928">
    <property type="entry name" value="ABC_TM1"/>
    <property type="match status" value="1"/>
</dbReference>
<feature type="transmembrane region" description="Helical" evidence="6">
    <location>
        <begin position="188"/>
        <end position="209"/>
    </location>
</feature>
<keyword evidence="4 6" id="KW-1133">Transmembrane helix</keyword>
<dbReference type="AlphaFoldDB" id="A0A9X2ADQ6"/>
<protein>
    <submittedName>
        <fullName evidence="8">Dipeptide transport system permease protein DppB</fullName>
    </submittedName>
</protein>
<feature type="transmembrane region" description="Helical" evidence="6">
    <location>
        <begin position="246"/>
        <end position="272"/>
    </location>
</feature>
<dbReference type="InterPro" id="IPR035906">
    <property type="entry name" value="MetI-like_sf"/>
</dbReference>
<feature type="transmembrane region" description="Helical" evidence="6">
    <location>
        <begin position="147"/>
        <end position="168"/>
    </location>
</feature>
<proteinExistence type="inferred from homology"/>
<feature type="transmembrane region" description="Helical" evidence="6">
    <location>
        <begin position="292"/>
        <end position="315"/>
    </location>
</feature>
<dbReference type="CDD" id="cd06261">
    <property type="entry name" value="TM_PBP2"/>
    <property type="match status" value="1"/>
</dbReference>
<evidence type="ECO:0000256" key="6">
    <source>
        <dbReference type="RuleBase" id="RU363032"/>
    </source>
</evidence>
<organism evidence="8 9">
    <name type="scientific">Sulfoacidibacillus ferrooxidans</name>
    <dbReference type="NCBI Taxonomy" id="2005001"/>
    <lineage>
        <taxon>Bacteria</taxon>
        <taxon>Bacillati</taxon>
        <taxon>Bacillota</taxon>
        <taxon>Bacilli</taxon>
        <taxon>Bacillales</taxon>
        <taxon>Alicyclobacillaceae</taxon>
        <taxon>Sulfoacidibacillus</taxon>
    </lineage>
</organism>
<evidence type="ECO:0000256" key="4">
    <source>
        <dbReference type="ARBA" id="ARBA00022989"/>
    </source>
</evidence>
<evidence type="ECO:0000256" key="5">
    <source>
        <dbReference type="ARBA" id="ARBA00023136"/>
    </source>
</evidence>
<dbReference type="RefSeq" id="WP_241711939.1">
    <property type="nucleotide sequence ID" value="NZ_JALBUF010000001.1"/>
</dbReference>
<evidence type="ECO:0000313" key="8">
    <source>
        <dbReference type="EMBL" id="MCI0182336.1"/>
    </source>
</evidence>
<dbReference type="PANTHER" id="PTHR43376">
    <property type="entry name" value="OLIGOPEPTIDE TRANSPORT SYSTEM PERMEASE PROTEIN"/>
    <property type="match status" value="1"/>
</dbReference>
<name>A0A9X2ADQ6_9BACL</name>
<evidence type="ECO:0000259" key="7">
    <source>
        <dbReference type="PROSITE" id="PS50928"/>
    </source>
</evidence>
<comment type="caution">
    <text evidence="8">The sequence shown here is derived from an EMBL/GenBank/DDBJ whole genome shotgun (WGS) entry which is preliminary data.</text>
</comment>
<comment type="similarity">
    <text evidence="6">Belongs to the binding-protein-dependent transport system permease family.</text>
</comment>
<dbReference type="GO" id="GO:0005886">
    <property type="term" value="C:plasma membrane"/>
    <property type="evidence" value="ECO:0007669"/>
    <property type="project" value="UniProtKB-SubCell"/>
</dbReference>
<keyword evidence="2 6" id="KW-0813">Transport</keyword>
<sequence>MKYFLHRVGFLFLSMFAAVTLNFLLPRMMPGNPATVLFAKFQGRMTPQALHALEAEFGFNHKPLIDQYFSYLGGLVTGHWGLSFNYYPTPVTSVIASSLPWTIGLVGISTIISVFMGTIIGIYIAWRRKGILDSVLPTSLMFFQAMPTFWVALMLLYIFGFLLSWFPMSHAYSNSIVPGMSGSYLLSILYHAVLPGFTIFIGSLSGWMIGMRNNMINTLGEDYIVFAEAKGISPARLMFSYTARNAILPQITSFAIALGNVVSGSILVEMVFSYPGIGYQLVNAVTGEDYPLIQGTFLIIALSVLIANFIVDLLLSRLDPRVRREGAVA</sequence>
<keyword evidence="9" id="KW-1185">Reference proteome</keyword>